<dbReference type="EMBL" id="AQPW01000028">
    <property type="protein sequence ID" value="EON31253.1"/>
    <property type="molecule type" value="Genomic_DNA"/>
</dbReference>
<feature type="transmembrane region" description="Helical" evidence="2">
    <location>
        <begin position="134"/>
        <end position="156"/>
    </location>
</feature>
<name>R7Y5C5_9ACTN</name>
<comment type="caution">
    <text evidence="3">The sequence shown here is derived from an EMBL/GenBank/DDBJ whole genome shotgun (WGS) entry which is preliminary data.</text>
</comment>
<dbReference type="AlphaFoldDB" id="R7Y5C5"/>
<feature type="transmembrane region" description="Helical" evidence="2">
    <location>
        <begin position="196"/>
        <end position="216"/>
    </location>
</feature>
<feature type="region of interest" description="Disordered" evidence="1">
    <location>
        <begin position="1"/>
        <end position="38"/>
    </location>
</feature>
<gene>
    <name evidence="3" type="ORF">GTC6_18601</name>
</gene>
<reference evidence="3 4" key="1">
    <citation type="journal article" date="2013" name="Genome Announc.">
        <title>Draft Genome Sequence of a Benzothiophene-Desulfurizing Bacterium, Gordona terrae Strain C-6.</title>
        <authorList>
            <person name="Wang W."/>
            <person name="Ma T."/>
            <person name="Ren Y."/>
            <person name="Li G."/>
        </authorList>
    </citation>
    <scope>NUCLEOTIDE SEQUENCE [LARGE SCALE GENOMIC DNA]</scope>
    <source>
        <strain evidence="3 4">C-6</strain>
    </source>
</reference>
<protein>
    <submittedName>
        <fullName evidence="3">Uncharacterized protein</fullName>
    </submittedName>
</protein>
<evidence type="ECO:0000313" key="3">
    <source>
        <dbReference type="EMBL" id="EON31253.1"/>
    </source>
</evidence>
<dbReference type="PATRIC" id="fig|1316928.3.peg.3759"/>
<proteinExistence type="predicted"/>
<sequence length="239" mass="25649">MTDPQDPTGGASGDPAGRDPAGRDPAGPDPDRVPTQAELDAEDLAALERSSRDRDLAALYPARPGDPGPPPDALAVHARLAWWGAAVIGLVLTIYGFFNLGTITDDLRGRLLEGVVADPANSAPESEVDTLAGFFPPFMLAMIVVVLAIEYACLVAAATQHSRHLRNFFLAAVVVHLLCIPVGVDLLFRYPDVSSSMVVLSYVQFGLLVVAALCTLRRPVNQWLPESTRMKPTRVMRGR</sequence>
<keyword evidence="2" id="KW-0472">Membrane</keyword>
<dbReference type="Proteomes" id="UP000013569">
    <property type="component" value="Unassembled WGS sequence"/>
</dbReference>
<evidence type="ECO:0000256" key="1">
    <source>
        <dbReference type="SAM" id="MobiDB-lite"/>
    </source>
</evidence>
<dbReference type="RefSeq" id="WP_010844111.1">
    <property type="nucleotide sequence ID" value="NZ_AQPW01000028.1"/>
</dbReference>
<evidence type="ECO:0000256" key="2">
    <source>
        <dbReference type="SAM" id="Phobius"/>
    </source>
</evidence>
<feature type="transmembrane region" description="Helical" evidence="2">
    <location>
        <begin position="168"/>
        <end position="190"/>
    </location>
</feature>
<keyword evidence="2" id="KW-0812">Transmembrane</keyword>
<organism evidence="3 4">
    <name type="scientific">Gordonia terrae C-6</name>
    <dbReference type="NCBI Taxonomy" id="1316928"/>
    <lineage>
        <taxon>Bacteria</taxon>
        <taxon>Bacillati</taxon>
        <taxon>Actinomycetota</taxon>
        <taxon>Actinomycetes</taxon>
        <taxon>Mycobacteriales</taxon>
        <taxon>Gordoniaceae</taxon>
        <taxon>Gordonia</taxon>
    </lineage>
</organism>
<keyword evidence="2" id="KW-1133">Transmembrane helix</keyword>
<dbReference type="OrthoDB" id="4376396at2"/>
<accession>R7Y5C5</accession>
<evidence type="ECO:0000313" key="4">
    <source>
        <dbReference type="Proteomes" id="UP000013569"/>
    </source>
</evidence>
<feature type="transmembrane region" description="Helical" evidence="2">
    <location>
        <begin position="80"/>
        <end position="98"/>
    </location>
</feature>